<organism evidence="2 3">
    <name type="scientific">Streptomyces chartreusis</name>
    <dbReference type="NCBI Taxonomy" id="1969"/>
    <lineage>
        <taxon>Bacteria</taxon>
        <taxon>Bacillati</taxon>
        <taxon>Actinomycetota</taxon>
        <taxon>Actinomycetes</taxon>
        <taxon>Kitasatosporales</taxon>
        <taxon>Streptomycetaceae</taxon>
        <taxon>Streptomyces</taxon>
    </lineage>
</organism>
<dbReference type="InterPro" id="IPR010300">
    <property type="entry name" value="CDO_1"/>
</dbReference>
<dbReference type="Gene3D" id="2.60.120.10">
    <property type="entry name" value="Jelly Rolls"/>
    <property type="match status" value="1"/>
</dbReference>
<dbReference type="SUPFAM" id="SSF51182">
    <property type="entry name" value="RmlC-like cupins"/>
    <property type="match status" value="1"/>
</dbReference>
<sequence>MAGLWTAGQRARLEDLASSVESRLSAAPVDAAVMDQALESGDAARLGDFPDTPVRYRGIWWVRVGEYWRAVDDHDQAQFDEDADRYQLAMASVDGLTSIALAHPVSSEQLLEYVARLSRQDLPEQVQVAQGPTAVWGQLDAPVGCGAWAVAWAPGATADWHHHGESLAAFAVMEGELEYTEQRTLIPEKPDDAARDLPTVPRLMKVGERLGIRAGRLHLLRNPGDRWALSVHVGWLVHPLSCHDHVPGAILVENAAGQVTV</sequence>
<dbReference type="EMBL" id="CP056041">
    <property type="protein sequence ID" value="QKZ18827.1"/>
    <property type="molecule type" value="Genomic_DNA"/>
</dbReference>
<proteinExistence type="inferred from homology"/>
<dbReference type="Pfam" id="PF05995">
    <property type="entry name" value="CDO_I"/>
    <property type="match status" value="1"/>
</dbReference>
<protein>
    <recommendedName>
        <fullName evidence="4">Cupin domain-containing protein</fullName>
    </recommendedName>
</protein>
<dbReference type="InterPro" id="IPR014710">
    <property type="entry name" value="RmlC-like_jellyroll"/>
</dbReference>
<dbReference type="GO" id="GO:0005506">
    <property type="term" value="F:iron ion binding"/>
    <property type="evidence" value="ECO:0007669"/>
    <property type="project" value="InterPro"/>
</dbReference>
<keyword evidence="3" id="KW-1185">Reference proteome</keyword>
<dbReference type="GO" id="GO:0016702">
    <property type="term" value="F:oxidoreductase activity, acting on single donors with incorporation of molecular oxygen, incorporation of two atoms of oxygen"/>
    <property type="evidence" value="ECO:0007669"/>
    <property type="project" value="InterPro"/>
</dbReference>
<evidence type="ECO:0008006" key="4">
    <source>
        <dbReference type="Google" id="ProtNLM"/>
    </source>
</evidence>
<accession>A0A7H8T5U8</accession>
<dbReference type="Proteomes" id="UP000509418">
    <property type="component" value="Chromosome"/>
</dbReference>
<comment type="similarity">
    <text evidence="1">Belongs to the cysteine dioxygenase family.</text>
</comment>
<reference evidence="2 3" key="1">
    <citation type="submission" date="2020-06" db="EMBL/GenBank/DDBJ databases">
        <title>Genome mining for natural products.</title>
        <authorList>
            <person name="Zhang B."/>
            <person name="Shi J."/>
            <person name="Ge H."/>
        </authorList>
    </citation>
    <scope>NUCLEOTIDE SEQUENCE [LARGE SCALE GENOMIC DNA]</scope>
    <source>
        <strain evidence="2 3">NA02069</strain>
    </source>
</reference>
<evidence type="ECO:0000313" key="3">
    <source>
        <dbReference type="Proteomes" id="UP000509418"/>
    </source>
</evidence>
<name>A0A7H8T5U8_STRCX</name>
<dbReference type="InterPro" id="IPR011051">
    <property type="entry name" value="RmlC_Cupin_sf"/>
</dbReference>
<dbReference type="AlphaFoldDB" id="A0A7H8T5U8"/>
<dbReference type="RefSeq" id="WP_176575574.1">
    <property type="nucleotide sequence ID" value="NZ_CBDRGH010000053.1"/>
</dbReference>
<gene>
    <name evidence="2" type="ORF">HUT05_16530</name>
</gene>
<evidence type="ECO:0000313" key="2">
    <source>
        <dbReference type="EMBL" id="QKZ18827.1"/>
    </source>
</evidence>
<evidence type="ECO:0000256" key="1">
    <source>
        <dbReference type="ARBA" id="ARBA00006622"/>
    </source>
</evidence>